<feature type="domain" description="BART" evidence="11">
    <location>
        <begin position="33"/>
        <end position="155"/>
    </location>
</feature>
<dbReference type="InterPro" id="IPR038888">
    <property type="entry name" value="CFAP36"/>
</dbReference>
<evidence type="ECO:0000313" key="13">
    <source>
        <dbReference type="Proteomes" id="UP000268350"/>
    </source>
</evidence>
<reference evidence="13" key="1">
    <citation type="submission" date="2018-01" db="EMBL/GenBank/DDBJ databases">
        <authorList>
            <person name="Alioto T."/>
            <person name="Alioto T."/>
        </authorList>
    </citation>
    <scope>NUCLEOTIDE SEQUENCE [LARGE SCALE GENOMIC DNA]</scope>
</reference>
<evidence type="ECO:0000256" key="3">
    <source>
        <dbReference type="ARBA" id="ARBA00007460"/>
    </source>
</evidence>
<keyword evidence="7" id="KW-0969">Cilium</keyword>
<feature type="region of interest" description="Disordered" evidence="10">
    <location>
        <begin position="270"/>
        <end position="319"/>
    </location>
</feature>
<keyword evidence="8" id="KW-0966">Cell projection</keyword>
<feature type="compositionally biased region" description="Polar residues" evidence="10">
    <location>
        <begin position="288"/>
        <end position="297"/>
    </location>
</feature>
<dbReference type="InterPro" id="IPR042541">
    <property type="entry name" value="BART_sf"/>
</dbReference>
<dbReference type="Proteomes" id="UP000268350">
    <property type="component" value="Unassembled WGS sequence"/>
</dbReference>
<dbReference type="AlphaFoldDB" id="A0A3B0JE02"/>
<comment type="similarity">
    <text evidence="3">Belongs to the CFAP36 family.</text>
</comment>
<protein>
    <recommendedName>
        <fullName evidence="4">Cilia- and flagella-associated protein 36</fullName>
    </recommendedName>
    <alternativeName>
        <fullName evidence="9">Coiled-coil domain-containing protein 104</fullName>
    </alternativeName>
</protein>
<dbReference type="OMA" id="DWYIPIL"/>
<evidence type="ECO:0000256" key="8">
    <source>
        <dbReference type="ARBA" id="ARBA00023273"/>
    </source>
</evidence>
<keyword evidence="13" id="KW-1185">Reference proteome</keyword>
<name>A0A3B0JE02_DROGU</name>
<dbReference type="FunFam" id="1.20.1520.10:FF:000003">
    <property type="entry name" value="GM24123"/>
    <property type="match status" value="1"/>
</dbReference>
<evidence type="ECO:0000259" key="11">
    <source>
        <dbReference type="Pfam" id="PF11527"/>
    </source>
</evidence>
<sequence length="336" mass="38157">MSFQGPNKCLQPELFALRHWGLSEEVASNMSVEDSWVFDSLVCFLHGPVWNAPLQTFIEQRSLVFDPNLQLDEHNEEILQIHEEYKNLVDYMLGSFMEEMQISPEQFELACLEGRQQGQGENPFQFHQVLFQQIWAANDVKIFIRMMTQRNVELQLQALDLIEKNQLAQNSVDEGDSNSATGSDQGDAAVDVDQLIAKTVADELESPEAALTPDQEASLDLVNDKFQRLNLFFEQEDRVDPTDVTSRQEYLRQQRDKIVEIKKQARAKQLQETLARGSPQGAEGARPSSAQVAQQLLENGGKTMELSAPPESEENSALQLRRTLAKRLRSEVVEHN</sequence>
<dbReference type="OrthoDB" id="272687at2759"/>
<keyword evidence="5" id="KW-0963">Cytoplasm</keyword>
<organism evidence="12 13">
    <name type="scientific">Drosophila guanche</name>
    <name type="common">Fruit fly</name>
    <dbReference type="NCBI Taxonomy" id="7266"/>
    <lineage>
        <taxon>Eukaryota</taxon>
        <taxon>Metazoa</taxon>
        <taxon>Ecdysozoa</taxon>
        <taxon>Arthropoda</taxon>
        <taxon>Hexapoda</taxon>
        <taxon>Insecta</taxon>
        <taxon>Pterygota</taxon>
        <taxon>Neoptera</taxon>
        <taxon>Endopterygota</taxon>
        <taxon>Diptera</taxon>
        <taxon>Brachycera</taxon>
        <taxon>Muscomorpha</taxon>
        <taxon>Ephydroidea</taxon>
        <taxon>Drosophilidae</taxon>
        <taxon>Drosophila</taxon>
        <taxon>Sophophora</taxon>
    </lineage>
</organism>
<evidence type="ECO:0000313" key="12">
    <source>
        <dbReference type="EMBL" id="SPP80315.1"/>
    </source>
</evidence>
<keyword evidence="6" id="KW-0175">Coiled coil</keyword>
<evidence type="ECO:0000256" key="9">
    <source>
        <dbReference type="ARBA" id="ARBA00031593"/>
    </source>
</evidence>
<dbReference type="InterPro" id="IPR023379">
    <property type="entry name" value="BART_dom"/>
</dbReference>
<evidence type="ECO:0000256" key="7">
    <source>
        <dbReference type="ARBA" id="ARBA00023069"/>
    </source>
</evidence>
<evidence type="ECO:0000256" key="2">
    <source>
        <dbReference type="ARBA" id="ARBA00004496"/>
    </source>
</evidence>
<dbReference type="PANTHER" id="PTHR21532:SF0">
    <property type="entry name" value="CILIA- AND FLAGELLA-ASSOCIATED PROTEIN 36"/>
    <property type="match status" value="1"/>
</dbReference>
<dbReference type="STRING" id="7266.A0A3B0JE02"/>
<gene>
    <name evidence="12" type="ORF">DGUA_6G005186</name>
</gene>
<evidence type="ECO:0000256" key="4">
    <source>
        <dbReference type="ARBA" id="ARBA00021815"/>
    </source>
</evidence>
<evidence type="ECO:0000256" key="10">
    <source>
        <dbReference type="SAM" id="MobiDB-lite"/>
    </source>
</evidence>
<dbReference type="Pfam" id="PF11527">
    <property type="entry name" value="ARL2_Bind_BART"/>
    <property type="match status" value="1"/>
</dbReference>
<proteinExistence type="inferred from homology"/>
<dbReference type="GO" id="GO:0097546">
    <property type="term" value="C:ciliary base"/>
    <property type="evidence" value="ECO:0007669"/>
    <property type="project" value="TreeGrafter"/>
</dbReference>
<dbReference type="EMBL" id="OUUW01000005">
    <property type="protein sequence ID" value="SPP80315.1"/>
    <property type="molecule type" value="Genomic_DNA"/>
</dbReference>
<dbReference type="GO" id="GO:0005930">
    <property type="term" value="C:axoneme"/>
    <property type="evidence" value="ECO:0007669"/>
    <property type="project" value="TreeGrafter"/>
</dbReference>
<dbReference type="Gene3D" id="1.20.1520.10">
    <property type="entry name" value="ADP-ribosylation factor-like 2-binding protein, domain"/>
    <property type="match status" value="1"/>
</dbReference>
<accession>A0A3B0JE02</accession>
<evidence type="ECO:0000256" key="6">
    <source>
        <dbReference type="ARBA" id="ARBA00023054"/>
    </source>
</evidence>
<dbReference type="PANTHER" id="PTHR21532">
    <property type="entry name" value="PHOSPHODIESTERASE HL"/>
    <property type="match status" value="1"/>
</dbReference>
<evidence type="ECO:0000256" key="1">
    <source>
        <dbReference type="ARBA" id="ARBA00004138"/>
    </source>
</evidence>
<evidence type="ECO:0000256" key="5">
    <source>
        <dbReference type="ARBA" id="ARBA00022490"/>
    </source>
</evidence>
<comment type="subcellular location">
    <subcellularLocation>
        <location evidence="1">Cell projection</location>
        <location evidence="1">Cilium</location>
    </subcellularLocation>
    <subcellularLocation>
        <location evidence="2">Cytoplasm</location>
    </subcellularLocation>
</comment>